<gene>
    <name evidence="1" type="ORF">SAMN04488109_0406</name>
</gene>
<dbReference type="OrthoDB" id="1495486at2"/>
<dbReference type="AlphaFoldDB" id="A0A1M5K219"/>
<evidence type="ECO:0000313" key="2">
    <source>
        <dbReference type="Proteomes" id="UP000184212"/>
    </source>
</evidence>
<reference evidence="1 2" key="1">
    <citation type="submission" date="2016-11" db="EMBL/GenBank/DDBJ databases">
        <authorList>
            <person name="Jaros S."/>
            <person name="Januszkiewicz K."/>
            <person name="Wedrychowicz H."/>
        </authorList>
    </citation>
    <scope>NUCLEOTIDE SEQUENCE [LARGE SCALE GENOMIC DNA]</scope>
    <source>
        <strain evidence="1 2">DSM 24574</strain>
    </source>
</reference>
<evidence type="ECO:0000313" key="1">
    <source>
        <dbReference type="EMBL" id="SHG46765.1"/>
    </source>
</evidence>
<keyword evidence="2" id="KW-1185">Reference proteome</keyword>
<proteinExistence type="predicted"/>
<accession>A0A1M5K219</accession>
<dbReference type="STRING" id="947013.SAMN04488109_0406"/>
<dbReference type="RefSeq" id="WP_073130571.1">
    <property type="nucleotide sequence ID" value="NZ_FQWQ01000001.1"/>
</dbReference>
<dbReference type="EMBL" id="FQWQ01000001">
    <property type="protein sequence ID" value="SHG46765.1"/>
    <property type="molecule type" value="Genomic_DNA"/>
</dbReference>
<sequence>MSTTVSDVSGNRNDKIVNAAKVLGRSSQRIELFQKVYSGKKVKSVSELMRLTGYTQVRVLQLAKGLASEDIILQIKIRGQGISYKKIDFYNIHRNTIVRLARNKDKLEKVPTKVNPIYNGKGAAVKIEHLSIAKKMINAIELTIDDLNFFKKISKFKTTKINIEKLSETDFKNGIKKIIGEPGVFKDWGGEVNDLLTTKVLYKDRRIRTAFAFKGPGKKGKLTPARMGKNGDQIQRLFNSPAELFIIQYWDQIDQSVIDQVQTFAKLKSIMEGKKIYYCIIDGHETKRIVEAYRLFFPKKSVF</sequence>
<dbReference type="Proteomes" id="UP000184212">
    <property type="component" value="Unassembled WGS sequence"/>
</dbReference>
<protein>
    <submittedName>
        <fullName evidence="1">Uncharacterized protein</fullName>
    </submittedName>
</protein>
<name>A0A1M5K219_9BACT</name>
<organism evidence="1 2">
    <name type="scientific">Chryseolinea serpens</name>
    <dbReference type="NCBI Taxonomy" id="947013"/>
    <lineage>
        <taxon>Bacteria</taxon>
        <taxon>Pseudomonadati</taxon>
        <taxon>Bacteroidota</taxon>
        <taxon>Cytophagia</taxon>
        <taxon>Cytophagales</taxon>
        <taxon>Fulvivirgaceae</taxon>
        <taxon>Chryseolinea</taxon>
    </lineage>
</organism>